<organism evidence="3 4">
    <name type="scientific">Ampelomyces quisqualis</name>
    <name type="common">Powdery mildew agent</name>
    <dbReference type="NCBI Taxonomy" id="50730"/>
    <lineage>
        <taxon>Eukaryota</taxon>
        <taxon>Fungi</taxon>
        <taxon>Dikarya</taxon>
        <taxon>Ascomycota</taxon>
        <taxon>Pezizomycotina</taxon>
        <taxon>Dothideomycetes</taxon>
        <taxon>Pleosporomycetidae</taxon>
        <taxon>Pleosporales</taxon>
        <taxon>Pleosporineae</taxon>
        <taxon>Phaeosphaeriaceae</taxon>
        <taxon>Ampelomyces</taxon>
    </lineage>
</organism>
<dbReference type="Pfam" id="PF00226">
    <property type="entry name" value="DnaJ"/>
    <property type="match status" value="1"/>
</dbReference>
<evidence type="ECO:0000313" key="4">
    <source>
        <dbReference type="Proteomes" id="UP000800096"/>
    </source>
</evidence>
<dbReference type="PANTHER" id="PTHR44240:SF10">
    <property type="entry name" value="J DOMAIN-CONTAINING PROTEIN"/>
    <property type="match status" value="1"/>
</dbReference>
<sequence>TMANRDLYADLGVPQYANTTQIKSAFRTLAKQSHPDKTGNDDSTAFRYAREAYETLSDATARAEYDRDYRHKRMQYTYFDGPSSTRTAAYDAEQTASEAPHESTAEKLRRSPPPTKPTQDPYEPDTIFLLSNRFAAWQKRHDAYCAEHPWYKPPGTSTPAPASSSSSMSVAHGLIVKMSSHPATTQSCTLRTPEWRVQKSGTDICVFCLNMLVRGGSRCPGCEVLACGPCLRTIIAKERQGSFGGSGSKARYAAAGG</sequence>
<dbReference type="OrthoDB" id="10250354at2759"/>
<dbReference type="PANTHER" id="PTHR44240">
    <property type="entry name" value="DNAJ DOMAIN (PROKARYOTIC HEAT SHOCK PROTEIN)-RELATED"/>
    <property type="match status" value="1"/>
</dbReference>
<feature type="region of interest" description="Disordered" evidence="1">
    <location>
        <begin position="83"/>
        <end position="124"/>
    </location>
</feature>
<dbReference type="InterPro" id="IPR036869">
    <property type="entry name" value="J_dom_sf"/>
</dbReference>
<feature type="domain" description="J" evidence="2">
    <location>
        <begin position="6"/>
        <end position="69"/>
    </location>
</feature>
<accession>A0A6A5R0C1</accession>
<dbReference type="InterPro" id="IPR018253">
    <property type="entry name" value="DnaJ_domain_CS"/>
</dbReference>
<evidence type="ECO:0000313" key="3">
    <source>
        <dbReference type="EMBL" id="KAF1920384.1"/>
    </source>
</evidence>
<dbReference type="EMBL" id="ML979132">
    <property type="protein sequence ID" value="KAF1920384.1"/>
    <property type="molecule type" value="Genomic_DNA"/>
</dbReference>
<dbReference type="InterPro" id="IPR001623">
    <property type="entry name" value="DnaJ_domain"/>
</dbReference>
<dbReference type="PROSITE" id="PS00636">
    <property type="entry name" value="DNAJ_1"/>
    <property type="match status" value="1"/>
</dbReference>
<name>A0A6A5R0C1_AMPQU</name>
<feature type="non-terminal residue" evidence="3">
    <location>
        <position position="1"/>
    </location>
</feature>
<dbReference type="AlphaFoldDB" id="A0A6A5R0C1"/>
<dbReference type="InterPro" id="IPR052276">
    <property type="entry name" value="Diphthamide-biosynth_chaperone"/>
</dbReference>
<dbReference type="Gene3D" id="1.10.287.110">
    <property type="entry name" value="DnaJ domain"/>
    <property type="match status" value="1"/>
</dbReference>
<dbReference type="SUPFAM" id="SSF46565">
    <property type="entry name" value="Chaperone J-domain"/>
    <property type="match status" value="1"/>
</dbReference>
<feature type="compositionally biased region" description="Basic and acidic residues" evidence="1">
    <location>
        <begin position="99"/>
        <end position="109"/>
    </location>
</feature>
<keyword evidence="4" id="KW-1185">Reference proteome</keyword>
<dbReference type="SMART" id="SM00271">
    <property type="entry name" value="DnaJ"/>
    <property type="match status" value="1"/>
</dbReference>
<dbReference type="CDD" id="cd06257">
    <property type="entry name" value="DnaJ"/>
    <property type="match status" value="1"/>
</dbReference>
<gene>
    <name evidence="3" type="ORF">BDU57DRAFT_439304</name>
</gene>
<evidence type="ECO:0000256" key="1">
    <source>
        <dbReference type="SAM" id="MobiDB-lite"/>
    </source>
</evidence>
<evidence type="ECO:0000259" key="2">
    <source>
        <dbReference type="PROSITE" id="PS50076"/>
    </source>
</evidence>
<dbReference type="Proteomes" id="UP000800096">
    <property type="component" value="Unassembled WGS sequence"/>
</dbReference>
<dbReference type="PROSITE" id="PS50076">
    <property type="entry name" value="DNAJ_2"/>
    <property type="match status" value="1"/>
</dbReference>
<reference evidence="3" key="1">
    <citation type="journal article" date="2020" name="Stud. Mycol.">
        <title>101 Dothideomycetes genomes: a test case for predicting lifestyles and emergence of pathogens.</title>
        <authorList>
            <person name="Haridas S."/>
            <person name="Albert R."/>
            <person name="Binder M."/>
            <person name="Bloem J."/>
            <person name="Labutti K."/>
            <person name="Salamov A."/>
            <person name="Andreopoulos B."/>
            <person name="Baker S."/>
            <person name="Barry K."/>
            <person name="Bills G."/>
            <person name="Bluhm B."/>
            <person name="Cannon C."/>
            <person name="Castanera R."/>
            <person name="Culley D."/>
            <person name="Daum C."/>
            <person name="Ezra D."/>
            <person name="Gonzalez J."/>
            <person name="Henrissat B."/>
            <person name="Kuo A."/>
            <person name="Liang C."/>
            <person name="Lipzen A."/>
            <person name="Lutzoni F."/>
            <person name="Magnuson J."/>
            <person name="Mondo S."/>
            <person name="Nolan M."/>
            <person name="Ohm R."/>
            <person name="Pangilinan J."/>
            <person name="Park H.-J."/>
            <person name="Ramirez L."/>
            <person name="Alfaro M."/>
            <person name="Sun H."/>
            <person name="Tritt A."/>
            <person name="Yoshinaga Y."/>
            <person name="Zwiers L.-H."/>
            <person name="Turgeon B."/>
            <person name="Goodwin S."/>
            <person name="Spatafora J."/>
            <person name="Crous P."/>
            <person name="Grigoriev I."/>
        </authorList>
    </citation>
    <scope>NUCLEOTIDE SEQUENCE</scope>
    <source>
        <strain evidence="3">HMLAC05119</strain>
    </source>
</reference>
<protein>
    <submittedName>
        <fullName evidence="3">DnaJ domain-containing protein</fullName>
    </submittedName>
</protein>
<proteinExistence type="predicted"/>